<reference evidence="6" key="1">
    <citation type="submission" date="2016-10" db="EMBL/GenBank/DDBJ databases">
        <authorList>
            <person name="Varghese N."/>
            <person name="Submissions S."/>
        </authorList>
    </citation>
    <scope>NUCLEOTIDE SEQUENCE [LARGE SCALE GENOMIC DNA]</scope>
    <source>
        <strain evidence="6">DSM 7481</strain>
    </source>
</reference>
<dbReference type="PIRSF" id="PIRSF037511">
    <property type="entry name" value="Transl_init_SUI1_pro"/>
    <property type="match status" value="1"/>
</dbReference>
<protein>
    <submittedName>
        <fullName evidence="5">Translation initiation factor 1</fullName>
    </submittedName>
</protein>
<dbReference type="InterPro" id="IPR036877">
    <property type="entry name" value="SUI1_dom_sf"/>
</dbReference>
<dbReference type="AlphaFoldDB" id="A0A1I1YWK8"/>
<dbReference type="EMBL" id="FOMQ01000020">
    <property type="protein sequence ID" value="SFE22543.1"/>
    <property type="molecule type" value="Genomic_DNA"/>
</dbReference>
<dbReference type="OrthoDB" id="9792915at2"/>
<dbReference type="GO" id="GO:0006417">
    <property type="term" value="P:regulation of translation"/>
    <property type="evidence" value="ECO:0007669"/>
    <property type="project" value="UniProtKB-KW"/>
</dbReference>
<evidence type="ECO:0000313" key="6">
    <source>
        <dbReference type="Proteomes" id="UP000199517"/>
    </source>
</evidence>
<keyword evidence="2" id="KW-0810">Translation regulation</keyword>
<dbReference type="PANTHER" id="PTHR12789:SF0">
    <property type="entry name" value="DENSITY-REGULATED PROTEIN"/>
    <property type="match status" value="1"/>
</dbReference>
<comment type="similarity">
    <text evidence="1">Belongs to the SUI1 family.</text>
</comment>
<dbReference type="InterPro" id="IPR001950">
    <property type="entry name" value="SUI1"/>
</dbReference>
<evidence type="ECO:0000256" key="3">
    <source>
        <dbReference type="ARBA" id="ARBA00022917"/>
    </source>
</evidence>
<dbReference type="GO" id="GO:0003743">
    <property type="term" value="F:translation initiation factor activity"/>
    <property type="evidence" value="ECO:0007669"/>
    <property type="project" value="UniProtKB-KW"/>
</dbReference>
<feature type="domain" description="SUI1" evidence="4">
    <location>
        <begin position="47"/>
        <end position="113"/>
    </location>
</feature>
<dbReference type="Gene3D" id="3.30.780.10">
    <property type="entry name" value="SUI1-like domain"/>
    <property type="match status" value="1"/>
</dbReference>
<dbReference type="PANTHER" id="PTHR12789">
    <property type="entry name" value="DENSITY-REGULATED PROTEIN HOMOLOG"/>
    <property type="match status" value="1"/>
</dbReference>
<keyword evidence="5" id="KW-0396">Initiation factor</keyword>
<evidence type="ECO:0000259" key="4">
    <source>
        <dbReference type="PROSITE" id="PS50296"/>
    </source>
</evidence>
<sequence length="121" mass="12196">MRMSQPGGLVYSTDSGRMCPACRRPAAQCACAALRASAVPAGDGTVRVSRETKGRGGKAVTLVKGAALPAAELAQLGKQLKAACGSGGTVKDGVIEVQGDHVERVVQALQSLGHKAKRAGG</sequence>
<name>A0A1I1YWK8_9BURK</name>
<dbReference type="GO" id="GO:0001731">
    <property type="term" value="P:formation of translation preinitiation complex"/>
    <property type="evidence" value="ECO:0007669"/>
    <property type="project" value="TreeGrafter"/>
</dbReference>
<organism evidence="5 6">
    <name type="scientific">Paracidovorax konjaci</name>
    <dbReference type="NCBI Taxonomy" id="32040"/>
    <lineage>
        <taxon>Bacteria</taxon>
        <taxon>Pseudomonadati</taxon>
        <taxon>Pseudomonadota</taxon>
        <taxon>Betaproteobacteria</taxon>
        <taxon>Burkholderiales</taxon>
        <taxon>Comamonadaceae</taxon>
        <taxon>Paracidovorax</taxon>
    </lineage>
</organism>
<dbReference type="NCBIfam" id="NF005297">
    <property type="entry name" value="PRK06824.1"/>
    <property type="match status" value="1"/>
</dbReference>
<dbReference type="GO" id="GO:0002188">
    <property type="term" value="P:translation reinitiation"/>
    <property type="evidence" value="ECO:0007669"/>
    <property type="project" value="TreeGrafter"/>
</dbReference>
<dbReference type="Proteomes" id="UP000199517">
    <property type="component" value="Unassembled WGS sequence"/>
</dbReference>
<accession>A0A1I1YWK8</accession>
<dbReference type="Pfam" id="PF01253">
    <property type="entry name" value="SUI1"/>
    <property type="match status" value="1"/>
</dbReference>
<dbReference type="InterPro" id="IPR005872">
    <property type="entry name" value="SUI1_arc_bac"/>
</dbReference>
<dbReference type="CDD" id="cd11567">
    <property type="entry name" value="YciH_like"/>
    <property type="match status" value="1"/>
</dbReference>
<dbReference type="InterPro" id="IPR050318">
    <property type="entry name" value="DENR/SUI1_TIF"/>
</dbReference>
<dbReference type="GO" id="GO:0003729">
    <property type="term" value="F:mRNA binding"/>
    <property type="evidence" value="ECO:0007669"/>
    <property type="project" value="TreeGrafter"/>
</dbReference>
<evidence type="ECO:0000256" key="1">
    <source>
        <dbReference type="ARBA" id="ARBA00005422"/>
    </source>
</evidence>
<keyword evidence="6" id="KW-1185">Reference proteome</keyword>
<proteinExistence type="inferred from homology"/>
<dbReference type="STRING" id="32040.SAMN04489710_12012"/>
<evidence type="ECO:0000313" key="5">
    <source>
        <dbReference type="EMBL" id="SFE22543.1"/>
    </source>
</evidence>
<dbReference type="NCBIfam" id="TIGR01158">
    <property type="entry name" value="SUI1_rel"/>
    <property type="match status" value="1"/>
</dbReference>
<dbReference type="PROSITE" id="PS50296">
    <property type="entry name" value="SUI1"/>
    <property type="match status" value="1"/>
</dbReference>
<dbReference type="RefSeq" id="WP_092957029.1">
    <property type="nucleotide sequence ID" value="NZ_FOMQ01000020.1"/>
</dbReference>
<dbReference type="SUPFAM" id="SSF55159">
    <property type="entry name" value="eIF1-like"/>
    <property type="match status" value="1"/>
</dbReference>
<gene>
    <name evidence="5" type="ORF">SAMN04489710_12012</name>
</gene>
<keyword evidence="3" id="KW-0648">Protein biosynthesis</keyword>
<evidence type="ECO:0000256" key="2">
    <source>
        <dbReference type="ARBA" id="ARBA00022845"/>
    </source>
</evidence>